<dbReference type="InterPro" id="IPR013320">
    <property type="entry name" value="ConA-like_dom_sf"/>
</dbReference>
<dbReference type="Pfam" id="PF00722">
    <property type="entry name" value="Glyco_hydro_16"/>
    <property type="match status" value="1"/>
</dbReference>
<dbReference type="InterPro" id="IPR050546">
    <property type="entry name" value="Glycosyl_Hydrlase_16"/>
</dbReference>
<evidence type="ECO:0000256" key="1">
    <source>
        <dbReference type="ARBA" id="ARBA00022729"/>
    </source>
</evidence>
<keyword evidence="2" id="KW-0378">Hydrolase</keyword>
<comment type="caution">
    <text evidence="7">The sequence shown here is derived from an EMBL/GenBank/DDBJ whole genome shotgun (WGS) entry which is preliminary data.</text>
</comment>
<evidence type="ECO:0000256" key="5">
    <source>
        <dbReference type="SAM" id="SignalP"/>
    </source>
</evidence>
<name>A0A9W8P2S0_9AGAR</name>
<sequence>MPALTHNICPLFLFLSFTLLSFGFCSPYARPTEVPASKNASSYQTIQHSNHSNASESIHGRGNSDRHCQPFYTTFSDPSTVADSNSDPSNTPFVALSPPETYAITSNGLEMYLQRPKGEVHSANGMNDNLGEAATINSTFWMDSGKVTYEASCDYVPGVVCAFILIDAVQVSDGELHLDEIDVELVGSGSARWQTNIFKPSKADPEPHYGQFDTKEQYPQNPSYTSFHKYSISWDSEKIVWGVDGQDARTIRKEDTYINGVPHFPGESDSLRLQLGIWDGSGAEGTSTWAGGPVNWDTAPQKIVATVRSVSVEC</sequence>
<dbReference type="EMBL" id="JANVFU010000005">
    <property type="protein sequence ID" value="KAJ3745712.1"/>
    <property type="molecule type" value="Genomic_DNA"/>
</dbReference>
<dbReference type="InterPro" id="IPR000757">
    <property type="entry name" value="Beta-glucanase-like"/>
</dbReference>
<gene>
    <name evidence="7" type="ORF">DFH05DRAFT_1610953</name>
</gene>
<feature type="region of interest" description="Disordered" evidence="4">
    <location>
        <begin position="39"/>
        <end position="64"/>
    </location>
</feature>
<evidence type="ECO:0000256" key="2">
    <source>
        <dbReference type="ARBA" id="ARBA00022801"/>
    </source>
</evidence>
<feature type="domain" description="GH16" evidence="6">
    <location>
        <begin position="36"/>
        <end position="305"/>
    </location>
</feature>
<dbReference type="Gene3D" id="2.60.120.200">
    <property type="match status" value="1"/>
</dbReference>
<dbReference type="PANTHER" id="PTHR10963:SF22">
    <property type="entry name" value="GLYCOSIDASE CRH2-RELATED"/>
    <property type="match status" value="1"/>
</dbReference>
<dbReference type="GO" id="GO:0004553">
    <property type="term" value="F:hydrolase activity, hydrolyzing O-glycosyl compounds"/>
    <property type="evidence" value="ECO:0007669"/>
    <property type="project" value="InterPro"/>
</dbReference>
<keyword evidence="3" id="KW-0326">Glycosidase</keyword>
<proteinExistence type="predicted"/>
<feature type="compositionally biased region" description="Polar residues" evidence="4">
    <location>
        <begin position="39"/>
        <end position="56"/>
    </location>
</feature>
<evidence type="ECO:0000313" key="8">
    <source>
        <dbReference type="Proteomes" id="UP001142393"/>
    </source>
</evidence>
<dbReference type="AlphaFoldDB" id="A0A9W8P2S0"/>
<dbReference type="GO" id="GO:0005975">
    <property type="term" value="P:carbohydrate metabolic process"/>
    <property type="evidence" value="ECO:0007669"/>
    <property type="project" value="InterPro"/>
</dbReference>
<keyword evidence="1 5" id="KW-0732">Signal</keyword>
<organism evidence="7 8">
    <name type="scientific">Lentinula detonsa</name>
    <dbReference type="NCBI Taxonomy" id="2804962"/>
    <lineage>
        <taxon>Eukaryota</taxon>
        <taxon>Fungi</taxon>
        <taxon>Dikarya</taxon>
        <taxon>Basidiomycota</taxon>
        <taxon>Agaricomycotina</taxon>
        <taxon>Agaricomycetes</taxon>
        <taxon>Agaricomycetidae</taxon>
        <taxon>Agaricales</taxon>
        <taxon>Marasmiineae</taxon>
        <taxon>Omphalotaceae</taxon>
        <taxon>Lentinula</taxon>
    </lineage>
</organism>
<dbReference type="SUPFAM" id="SSF49899">
    <property type="entry name" value="Concanavalin A-like lectins/glucanases"/>
    <property type="match status" value="1"/>
</dbReference>
<reference evidence="7 8" key="1">
    <citation type="journal article" date="2023" name="Proc. Natl. Acad. Sci. U.S.A.">
        <title>A global phylogenomic analysis of the shiitake genus Lentinula.</title>
        <authorList>
            <person name="Sierra-Patev S."/>
            <person name="Min B."/>
            <person name="Naranjo-Ortiz M."/>
            <person name="Looney B."/>
            <person name="Konkel Z."/>
            <person name="Slot J.C."/>
            <person name="Sakamoto Y."/>
            <person name="Steenwyk J.L."/>
            <person name="Rokas A."/>
            <person name="Carro J."/>
            <person name="Camarero S."/>
            <person name="Ferreira P."/>
            <person name="Molpeceres G."/>
            <person name="Ruiz-Duenas F.J."/>
            <person name="Serrano A."/>
            <person name="Henrissat B."/>
            <person name="Drula E."/>
            <person name="Hughes K.W."/>
            <person name="Mata J.L."/>
            <person name="Ishikawa N.K."/>
            <person name="Vargas-Isla R."/>
            <person name="Ushijima S."/>
            <person name="Smith C.A."/>
            <person name="Donoghue J."/>
            <person name="Ahrendt S."/>
            <person name="Andreopoulos W."/>
            <person name="He G."/>
            <person name="LaButti K."/>
            <person name="Lipzen A."/>
            <person name="Ng V."/>
            <person name="Riley R."/>
            <person name="Sandor L."/>
            <person name="Barry K."/>
            <person name="Martinez A.T."/>
            <person name="Xiao Y."/>
            <person name="Gibbons J.G."/>
            <person name="Terashima K."/>
            <person name="Grigoriev I.V."/>
            <person name="Hibbett D."/>
        </authorList>
    </citation>
    <scope>NUCLEOTIDE SEQUENCE [LARGE SCALE GENOMIC DNA]</scope>
    <source>
        <strain evidence="7 8">TFB7810</strain>
    </source>
</reference>
<dbReference type="PANTHER" id="PTHR10963">
    <property type="entry name" value="GLYCOSYL HYDROLASE-RELATED"/>
    <property type="match status" value="1"/>
</dbReference>
<dbReference type="PROSITE" id="PS51762">
    <property type="entry name" value="GH16_2"/>
    <property type="match status" value="1"/>
</dbReference>
<evidence type="ECO:0000256" key="4">
    <source>
        <dbReference type="SAM" id="MobiDB-lite"/>
    </source>
</evidence>
<dbReference type="Proteomes" id="UP001142393">
    <property type="component" value="Unassembled WGS sequence"/>
</dbReference>
<protein>
    <submittedName>
        <fullName evidence="7">Concanavalin A-like lectin/glucanase</fullName>
    </submittedName>
</protein>
<accession>A0A9W8P2S0</accession>
<feature type="chain" id="PRO_5040908600" evidence="5">
    <location>
        <begin position="24"/>
        <end position="314"/>
    </location>
</feature>
<feature type="signal peptide" evidence="5">
    <location>
        <begin position="1"/>
        <end position="23"/>
    </location>
</feature>
<evidence type="ECO:0000259" key="6">
    <source>
        <dbReference type="PROSITE" id="PS51762"/>
    </source>
</evidence>
<evidence type="ECO:0000313" key="7">
    <source>
        <dbReference type="EMBL" id="KAJ3745712.1"/>
    </source>
</evidence>
<keyword evidence="8" id="KW-1185">Reference proteome</keyword>
<evidence type="ECO:0000256" key="3">
    <source>
        <dbReference type="ARBA" id="ARBA00023295"/>
    </source>
</evidence>